<dbReference type="InterPro" id="IPR010898">
    <property type="entry name" value="Hpre_diP_synth_I"/>
</dbReference>
<feature type="transmembrane region" description="Helical" evidence="1">
    <location>
        <begin position="105"/>
        <end position="131"/>
    </location>
</feature>
<feature type="transmembrane region" description="Helical" evidence="1">
    <location>
        <begin position="12"/>
        <end position="36"/>
    </location>
</feature>
<sequence>MKRKISTYQVAFLGMMLAVALVLSFFESTLCAFMAIPPGIKLGLANLATMYTLFFAGNVPAVILVLLKSAFVGLTRGFTGFFLSLSGGILSILVLMLLKRFNNMGLSYIGISVVGSIFHNIGQILAASILIRSVLTLYYSMVLIVSGAVMGVLTGITFGQLVPYFNKFSNKYK</sequence>
<keyword evidence="1" id="KW-0472">Membrane</keyword>
<feature type="transmembrane region" description="Helical" evidence="1">
    <location>
        <begin position="137"/>
        <end position="165"/>
    </location>
</feature>
<keyword evidence="3" id="KW-1185">Reference proteome</keyword>
<evidence type="ECO:0000313" key="3">
    <source>
        <dbReference type="Proteomes" id="UP000199158"/>
    </source>
</evidence>
<dbReference type="AlphaFoldDB" id="A0A1H7YWU3"/>
<evidence type="ECO:0000313" key="2">
    <source>
        <dbReference type="EMBL" id="SEM50636.1"/>
    </source>
</evidence>
<dbReference type="InterPro" id="IPR014535">
    <property type="entry name" value="Hpre_diP_synt_I"/>
</dbReference>
<protein>
    <submittedName>
        <fullName evidence="2">Heptaprenyl diphosphate synthase</fullName>
    </submittedName>
</protein>
<dbReference type="Gene3D" id="1.10.1760.20">
    <property type="match status" value="1"/>
</dbReference>
<reference evidence="2 3" key="1">
    <citation type="submission" date="2016-10" db="EMBL/GenBank/DDBJ databases">
        <authorList>
            <person name="de Groot N.N."/>
        </authorList>
    </citation>
    <scope>NUCLEOTIDE SEQUENCE [LARGE SCALE GENOMIC DNA]</scope>
    <source>
        <strain evidence="2 3">CGMCC 1.5070</strain>
    </source>
</reference>
<keyword evidence="1" id="KW-0812">Transmembrane</keyword>
<feature type="transmembrane region" description="Helical" evidence="1">
    <location>
        <begin position="77"/>
        <end position="98"/>
    </location>
</feature>
<dbReference type="RefSeq" id="WP_092750951.1">
    <property type="nucleotide sequence ID" value="NZ_FOCG01000001.1"/>
</dbReference>
<dbReference type="EMBL" id="FOCG01000001">
    <property type="protein sequence ID" value="SEM50636.1"/>
    <property type="molecule type" value="Genomic_DNA"/>
</dbReference>
<proteinExistence type="predicted"/>
<dbReference type="OrthoDB" id="9799095at2"/>
<feature type="transmembrane region" description="Helical" evidence="1">
    <location>
        <begin position="48"/>
        <end position="71"/>
    </location>
</feature>
<evidence type="ECO:0000256" key="1">
    <source>
        <dbReference type="SAM" id="Phobius"/>
    </source>
</evidence>
<dbReference type="STRING" id="474960.SAMN05216180_0305"/>
<gene>
    <name evidence="2" type="ORF">SAMN05216180_0305</name>
</gene>
<keyword evidence="1" id="KW-1133">Transmembrane helix</keyword>
<dbReference type="PIRSF" id="PIRSF027391">
    <property type="entry name" value="Hpre_diP_synt_I"/>
    <property type="match status" value="1"/>
</dbReference>
<accession>A0A1H7YWU3</accession>
<name>A0A1H7YWU3_9FIRM</name>
<dbReference type="Pfam" id="PF07456">
    <property type="entry name" value="Hpre_diP_synt_I"/>
    <property type="match status" value="1"/>
</dbReference>
<dbReference type="Proteomes" id="UP000199158">
    <property type="component" value="Unassembled WGS sequence"/>
</dbReference>
<organism evidence="2 3">
    <name type="scientific">Hydrogenoanaerobacterium saccharovorans</name>
    <dbReference type="NCBI Taxonomy" id="474960"/>
    <lineage>
        <taxon>Bacteria</taxon>
        <taxon>Bacillati</taxon>
        <taxon>Bacillota</taxon>
        <taxon>Clostridia</taxon>
        <taxon>Eubacteriales</taxon>
        <taxon>Oscillospiraceae</taxon>
        <taxon>Hydrogenoanaerobacterium</taxon>
    </lineage>
</organism>